<organism evidence="1 2">
    <name type="scientific">Streptomyces halobius</name>
    <dbReference type="NCBI Taxonomy" id="2879846"/>
    <lineage>
        <taxon>Bacteria</taxon>
        <taxon>Bacillati</taxon>
        <taxon>Actinomycetota</taxon>
        <taxon>Actinomycetes</taxon>
        <taxon>Kitasatosporales</taxon>
        <taxon>Streptomycetaceae</taxon>
        <taxon>Streptomyces</taxon>
    </lineage>
</organism>
<accession>A0ABY4MEE3</accession>
<gene>
    <name evidence="1" type="ORF">K9S39_30905</name>
</gene>
<sequence length="95" mass="10450">MSACTCPYCRKPAALEPEAQPVPEPVELPSAPWAFRVHSPDRAPQGCTLHPDGTITSVMGGQLWRCGQSFDEMRAMGWGDSHIEWDPGPLDETEQ</sequence>
<dbReference type="EMBL" id="CP086322">
    <property type="protein sequence ID" value="UQA95687.1"/>
    <property type="molecule type" value="Genomic_DNA"/>
</dbReference>
<keyword evidence="2" id="KW-1185">Reference proteome</keyword>
<evidence type="ECO:0000313" key="1">
    <source>
        <dbReference type="EMBL" id="UQA95687.1"/>
    </source>
</evidence>
<proteinExistence type="predicted"/>
<dbReference type="RefSeq" id="WP_248866600.1">
    <property type="nucleotide sequence ID" value="NZ_CP086322.1"/>
</dbReference>
<dbReference type="Proteomes" id="UP000830115">
    <property type="component" value="Chromosome"/>
</dbReference>
<protein>
    <submittedName>
        <fullName evidence="1">Uncharacterized protein</fullName>
    </submittedName>
</protein>
<evidence type="ECO:0000313" key="2">
    <source>
        <dbReference type="Proteomes" id="UP000830115"/>
    </source>
</evidence>
<reference evidence="1" key="1">
    <citation type="submission" date="2021-10" db="EMBL/GenBank/DDBJ databases">
        <title>Streptomyces nigrumlapis sp.nov.,an antimicrobial producing actinobacterium isolated from Black Gobi rocks.</title>
        <authorList>
            <person name="Wen Y."/>
            <person name="Zhang W."/>
            <person name="Liu X.G."/>
        </authorList>
    </citation>
    <scope>NUCLEOTIDE SEQUENCE</scope>
    <source>
        <strain evidence="1">ST13-2-2</strain>
    </source>
</reference>
<name>A0ABY4MEE3_9ACTN</name>